<evidence type="ECO:0000313" key="5">
    <source>
        <dbReference type="Proteomes" id="UP000646308"/>
    </source>
</evidence>
<dbReference type="RefSeq" id="WP_060551723.1">
    <property type="nucleotide sequence ID" value="NZ_CP009623.1"/>
</dbReference>
<keyword evidence="4" id="KW-1185">Reference proteome</keyword>
<dbReference type="InterPro" id="IPR023089">
    <property type="entry name" value="YozE_SAM-like"/>
</dbReference>
<comment type="caution">
    <text evidence="2">The sequence shown here is derived from an EMBL/GenBank/DDBJ whole genome shotgun (WGS) entry which is preliminary data.</text>
</comment>
<sequence>MSFYDFMLAFQGDATPLGELVTFLMNDSDFPRDVIHPSEILAYFHKHTTVDNDMIETVKRALQLYANSKGLL</sequence>
<reference evidence="2" key="2">
    <citation type="submission" date="2019-11" db="EMBL/GenBank/DDBJ databases">
        <title>Whole genome comparisons of Staphylococcus agnetis isolates from cattle and chickens.</title>
        <authorList>
            <person name="Rhoads D."/>
            <person name="Shwani A."/>
            <person name="Adkins P."/>
            <person name="Calcutt M."/>
            <person name="Middleton J."/>
        </authorList>
    </citation>
    <scope>NUCLEOTIDE SEQUENCE</scope>
    <source>
        <strain evidence="2">1387</strain>
    </source>
</reference>
<dbReference type="Gene3D" id="1.10.150.260">
    <property type="entry name" value="YozE SAM-like"/>
    <property type="match status" value="1"/>
</dbReference>
<accession>A0A2T4MI55</accession>
<reference evidence="3 4" key="1">
    <citation type="submission" date="2017-04" db="EMBL/GenBank/DDBJ databases">
        <title>Staphylococcus agnetis, a potential pathogen in the broiler production.</title>
        <authorList>
            <person name="Poulsen L."/>
        </authorList>
    </citation>
    <scope>NUCLEOTIDE SEQUENCE [LARGE SCALE GENOMIC DNA]</scope>
    <source>
        <strain evidence="3 4">723_310714_2_2_spleen</strain>
    </source>
</reference>
<dbReference type="OrthoDB" id="2406458at2"/>
<gene>
    <name evidence="3" type="ORF">B9M88_02625</name>
    <name evidence="2" type="ORF">GLV84_07605</name>
</gene>
<dbReference type="Proteomes" id="UP000195208">
    <property type="component" value="Unassembled WGS sequence"/>
</dbReference>
<evidence type="ECO:0000313" key="3">
    <source>
        <dbReference type="EMBL" id="OTW31992.1"/>
    </source>
</evidence>
<dbReference type="Proteomes" id="UP000646308">
    <property type="component" value="Unassembled WGS sequence"/>
</dbReference>
<feature type="domain" description="YozE SAM-like" evidence="1">
    <location>
        <begin position="2"/>
        <end position="66"/>
    </location>
</feature>
<evidence type="ECO:0000313" key="2">
    <source>
        <dbReference type="EMBL" id="NJI02689.1"/>
    </source>
</evidence>
<dbReference type="EMBL" id="WMFL01000079">
    <property type="protein sequence ID" value="NJI02689.1"/>
    <property type="molecule type" value="Genomic_DNA"/>
</dbReference>
<evidence type="ECO:0000313" key="4">
    <source>
        <dbReference type="Proteomes" id="UP000195208"/>
    </source>
</evidence>
<proteinExistence type="predicted"/>
<dbReference type="AlphaFoldDB" id="A0A2T4MI55"/>
<name>A0A2T4MI55_9STAP</name>
<evidence type="ECO:0000259" key="1">
    <source>
        <dbReference type="Pfam" id="PF06855"/>
    </source>
</evidence>
<organism evidence="2 5">
    <name type="scientific">Staphylococcus agnetis</name>
    <dbReference type="NCBI Taxonomy" id="985762"/>
    <lineage>
        <taxon>Bacteria</taxon>
        <taxon>Bacillati</taxon>
        <taxon>Bacillota</taxon>
        <taxon>Bacilli</taxon>
        <taxon>Bacillales</taxon>
        <taxon>Staphylococcaceae</taxon>
        <taxon>Staphylococcus</taxon>
    </lineage>
</organism>
<dbReference type="GeneID" id="57692446"/>
<dbReference type="EMBL" id="NEFX01000003">
    <property type="protein sequence ID" value="OTW31992.1"/>
    <property type="molecule type" value="Genomic_DNA"/>
</dbReference>
<dbReference type="Pfam" id="PF06855">
    <property type="entry name" value="YozE_SAM_like"/>
    <property type="match status" value="1"/>
</dbReference>
<dbReference type="SUPFAM" id="SSF140652">
    <property type="entry name" value="YozE-like"/>
    <property type="match status" value="1"/>
</dbReference>
<protein>
    <recommendedName>
        <fullName evidence="1">YozE SAM-like domain-containing protein</fullName>
    </recommendedName>
</protein>
<dbReference type="InterPro" id="IPR036806">
    <property type="entry name" value="YozE_SAM-like_sf"/>
</dbReference>
<dbReference type="KEGG" id="sagq:EP23_07605"/>